<keyword evidence="1" id="KW-0812">Transmembrane</keyword>
<evidence type="ECO:0000313" key="6">
    <source>
        <dbReference type="EMBL" id="MCV3272824.1"/>
    </source>
</evidence>
<name>A0ABT3BGW6_9RHOB</name>
<dbReference type="Pfam" id="PF13426">
    <property type="entry name" value="PAS_9"/>
    <property type="match status" value="1"/>
</dbReference>
<feature type="domain" description="PAC" evidence="3">
    <location>
        <begin position="366"/>
        <end position="420"/>
    </location>
</feature>
<dbReference type="InterPro" id="IPR001633">
    <property type="entry name" value="EAL_dom"/>
</dbReference>
<dbReference type="InterPro" id="IPR000700">
    <property type="entry name" value="PAS-assoc_C"/>
</dbReference>
<dbReference type="PROSITE" id="PS50113">
    <property type="entry name" value="PAC"/>
    <property type="match status" value="1"/>
</dbReference>
<dbReference type="Proteomes" id="UP001208690">
    <property type="component" value="Unassembled WGS sequence"/>
</dbReference>
<dbReference type="InterPro" id="IPR000160">
    <property type="entry name" value="GGDEF_dom"/>
</dbReference>
<dbReference type="InterPro" id="IPR001610">
    <property type="entry name" value="PAC"/>
</dbReference>
<dbReference type="Pfam" id="PF00563">
    <property type="entry name" value="EAL"/>
    <property type="match status" value="1"/>
</dbReference>
<dbReference type="InterPro" id="IPR029787">
    <property type="entry name" value="Nucleotide_cyclase"/>
</dbReference>
<feature type="transmembrane region" description="Helical" evidence="1">
    <location>
        <begin position="15"/>
        <end position="37"/>
    </location>
</feature>
<dbReference type="CDD" id="cd01949">
    <property type="entry name" value="GGDEF"/>
    <property type="match status" value="1"/>
</dbReference>
<comment type="caution">
    <text evidence="6">The sequence shown here is derived from an EMBL/GenBank/DDBJ whole genome shotgun (WGS) entry which is preliminary data.</text>
</comment>
<accession>A0ABT3BGW6</accession>
<evidence type="ECO:0000259" key="3">
    <source>
        <dbReference type="PROSITE" id="PS50113"/>
    </source>
</evidence>
<dbReference type="PANTHER" id="PTHR44757">
    <property type="entry name" value="DIGUANYLATE CYCLASE DGCP"/>
    <property type="match status" value="1"/>
</dbReference>
<dbReference type="InterPro" id="IPR000014">
    <property type="entry name" value="PAS"/>
</dbReference>
<dbReference type="SMART" id="SM00091">
    <property type="entry name" value="PAS"/>
    <property type="match status" value="1"/>
</dbReference>
<dbReference type="Gene3D" id="3.30.450.20">
    <property type="entry name" value="PAS domain"/>
    <property type="match status" value="1"/>
</dbReference>
<dbReference type="CDD" id="cd01948">
    <property type="entry name" value="EAL"/>
    <property type="match status" value="1"/>
</dbReference>
<keyword evidence="7" id="KW-1185">Reference proteome</keyword>
<dbReference type="RefSeq" id="WP_263845142.1">
    <property type="nucleotide sequence ID" value="NZ_JALIEB010000010.1"/>
</dbReference>
<dbReference type="Gene3D" id="3.20.20.450">
    <property type="entry name" value="EAL domain"/>
    <property type="match status" value="1"/>
</dbReference>
<dbReference type="SUPFAM" id="SSF141868">
    <property type="entry name" value="EAL domain-like"/>
    <property type="match status" value="1"/>
</dbReference>
<dbReference type="InterPro" id="IPR043128">
    <property type="entry name" value="Rev_trsase/Diguanyl_cyclase"/>
</dbReference>
<evidence type="ECO:0000259" key="4">
    <source>
        <dbReference type="PROSITE" id="PS50883"/>
    </source>
</evidence>
<dbReference type="SMART" id="SM00086">
    <property type="entry name" value="PAC"/>
    <property type="match status" value="1"/>
</dbReference>
<evidence type="ECO:0000256" key="1">
    <source>
        <dbReference type="SAM" id="Phobius"/>
    </source>
</evidence>
<dbReference type="Gene3D" id="3.30.70.270">
    <property type="match status" value="1"/>
</dbReference>
<reference evidence="6 7" key="1">
    <citation type="submission" date="2022-04" db="EMBL/GenBank/DDBJ databases">
        <title>Roseobacter sp. WL0113 is a bacterium isolated from neritic sediment.</title>
        <authorList>
            <person name="Wang L."/>
            <person name="He W."/>
            <person name="Zhang D.-F."/>
        </authorList>
    </citation>
    <scope>NUCLEOTIDE SEQUENCE [LARGE SCALE GENOMIC DNA]</scope>
    <source>
        <strain evidence="6 7">WL0113</strain>
    </source>
</reference>
<dbReference type="PROSITE" id="PS50887">
    <property type="entry name" value="GGDEF"/>
    <property type="match status" value="1"/>
</dbReference>
<dbReference type="SMART" id="SM00267">
    <property type="entry name" value="GGDEF"/>
    <property type="match status" value="1"/>
</dbReference>
<keyword evidence="1" id="KW-1133">Transmembrane helix</keyword>
<organism evidence="6 7">
    <name type="scientific">Roseobacter sinensis</name>
    <dbReference type="NCBI Taxonomy" id="2931391"/>
    <lineage>
        <taxon>Bacteria</taxon>
        <taxon>Pseudomonadati</taxon>
        <taxon>Pseudomonadota</taxon>
        <taxon>Alphaproteobacteria</taxon>
        <taxon>Rhodobacterales</taxon>
        <taxon>Roseobacteraceae</taxon>
        <taxon>Roseobacter</taxon>
    </lineage>
</organism>
<dbReference type="SUPFAM" id="SSF55785">
    <property type="entry name" value="PYP-like sensor domain (PAS domain)"/>
    <property type="match status" value="1"/>
</dbReference>
<evidence type="ECO:0000259" key="2">
    <source>
        <dbReference type="PROSITE" id="PS50112"/>
    </source>
</evidence>
<dbReference type="NCBIfam" id="TIGR00229">
    <property type="entry name" value="sensory_box"/>
    <property type="match status" value="1"/>
</dbReference>
<evidence type="ECO:0000259" key="5">
    <source>
        <dbReference type="PROSITE" id="PS50887"/>
    </source>
</evidence>
<dbReference type="PROSITE" id="PS50112">
    <property type="entry name" value="PAS"/>
    <property type="match status" value="1"/>
</dbReference>
<dbReference type="SMART" id="SM00052">
    <property type="entry name" value="EAL"/>
    <property type="match status" value="1"/>
</dbReference>
<feature type="domain" description="EAL" evidence="4">
    <location>
        <begin position="598"/>
        <end position="849"/>
    </location>
</feature>
<gene>
    <name evidence="6" type="ORF">MUB52_15425</name>
</gene>
<dbReference type="PROSITE" id="PS50883">
    <property type="entry name" value="EAL"/>
    <property type="match status" value="1"/>
</dbReference>
<dbReference type="InterPro" id="IPR035965">
    <property type="entry name" value="PAS-like_dom_sf"/>
</dbReference>
<feature type="domain" description="PAS" evidence="2">
    <location>
        <begin position="294"/>
        <end position="365"/>
    </location>
</feature>
<dbReference type="InterPro" id="IPR052155">
    <property type="entry name" value="Biofilm_reg_signaling"/>
</dbReference>
<feature type="domain" description="GGDEF" evidence="5">
    <location>
        <begin position="456"/>
        <end position="589"/>
    </location>
</feature>
<dbReference type="SUPFAM" id="SSF55073">
    <property type="entry name" value="Nucleotide cyclase"/>
    <property type="match status" value="1"/>
</dbReference>
<dbReference type="PANTHER" id="PTHR44757:SF2">
    <property type="entry name" value="BIOFILM ARCHITECTURE MAINTENANCE PROTEIN MBAA"/>
    <property type="match status" value="1"/>
</dbReference>
<sequence length="870" mass="95644">MQQISFTGRFLKLTLIGYMFSIMSVAAAIWFASAPALHQMQQDAKRAHLETKASVIASILDNLLNDGEFIARSTEIISYLKGSDSRPGQAQSALLRLPDATNVRLIDTSGQVILAARQDGSSSPFLPVEALEGMAAMLEGRAPAAPRISYRPTGNTYEAQFLITIPILSHGLVEGLLAFERRLDLTHVLRAGADAPQTIIATTFQNSFWEEWHGGAGPSVSTPMPGADFHLIVDTDAQEIQTVGRTLVLTGIGVALLALILPFSLMAASGMRAIVRPHQELERSRRVLAIQQDELAELAQIAELARESISVTDSSERIQWVNQAFTKLTGYSQEEAVGKTPKELLHGPNTDPQTRQVIRRALEAGRPVQAEILNYRKDGTTYWISLGISPLDTSKKSGRRFAAIATDITSAKEAQAKLAEAKAATERQSLQDALTGLPNRRFLDDILETEVTNADPPRTLIRIDLDHFKNVNDTLGHSAGDYVLQQVGTILRMGIRPGDVAVRVGGDEFVILLARGSASSDATQLSERLLARIREEMNFEGKICRVGASFGVASAIGGLIENSDLLKSADSALYTAKELGRNTTTVYTPQLHSIVNEKRLLSAEIEIGLKGREFQPFFQPQFDARTEELVGIEALARWHHPTRGLLVPSQFLRVANQLRLTPEIDRQIFRSGLEAVRKLNAEDLFIPKIAFNMDVHQIANTRIEDIAEAYDIGDTRIAVEVLESVLVEEQDGNFVDRIDSLRRQGFQIEVDDFGSGHASVIGLKHLHPHVMKLDRMLVQPVDTDPTARALVRNMIEMGKALGISVTAEGVETAEHAAIMADLGCDTLQGFYFARPMDFEELRTFAQAACGMRSGQVASFTAHREKRRETR</sequence>
<dbReference type="CDD" id="cd00130">
    <property type="entry name" value="PAS"/>
    <property type="match status" value="1"/>
</dbReference>
<dbReference type="EMBL" id="JALIEB010000010">
    <property type="protein sequence ID" value="MCV3272824.1"/>
    <property type="molecule type" value="Genomic_DNA"/>
</dbReference>
<dbReference type="Pfam" id="PF00990">
    <property type="entry name" value="GGDEF"/>
    <property type="match status" value="1"/>
</dbReference>
<dbReference type="InterPro" id="IPR035919">
    <property type="entry name" value="EAL_sf"/>
</dbReference>
<protein>
    <submittedName>
        <fullName evidence="6">EAL domain-containing protein</fullName>
    </submittedName>
</protein>
<dbReference type="NCBIfam" id="TIGR00254">
    <property type="entry name" value="GGDEF"/>
    <property type="match status" value="1"/>
</dbReference>
<proteinExistence type="predicted"/>
<feature type="transmembrane region" description="Helical" evidence="1">
    <location>
        <begin position="247"/>
        <end position="268"/>
    </location>
</feature>
<evidence type="ECO:0000313" key="7">
    <source>
        <dbReference type="Proteomes" id="UP001208690"/>
    </source>
</evidence>
<keyword evidence="1" id="KW-0472">Membrane</keyword>